<dbReference type="CDD" id="cd07505">
    <property type="entry name" value="HAD_BPGM-like"/>
    <property type="match status" value="1"/>
</dbReference>
<evidence type="ECO:0000313" key="2">
    <source>
        <dbReference type="Proteomes" id="UP000245166"/>
    </source>
</evidence>
<dbReference type="Gene3D" id="1.10.150.240">
    <property type="entry name" value="Putative phosphatase, domain 2"/>
    <property type="match status" value="1"/>
</dbReference>
<reference evidence="1 2" key="1">
    <citation type="submission" date="2018-03" db="EMBL/GenBank/DDBJ databases">
        <title>Genome assembly of novel Miniimonas species PCH200.</title>
        <authorList>
            <person name="Thakur V."/>
            <person name="Kumar V."/>
            <person name="Singh D."/>
        </authorList>
    </citation>
    <scope>NUCLEOTIDE SEQUENCE [LARGE SCALE GENOMIC DNA]</scope>
    <source>
        <strain evidence="1 2">PCH200</strain>
    </source>
</reference>
<dbReference type="SUPFAM" id="SSF56784">
    <property type="entry name" value="HAD-like"/>
    <property type="match status" value="1"/>
</dbReference>
<dbReference type="InterPro" id="IPR006439">
    <property type="entry name" value="HAD-SF_hydro_IA"/>
</dbReference>
<keyword evidence="1" id="KW-0378">Hydrolase</keyword>
<keyword evidence="2" id="KW-1185">Reference proteome</keyword>
<evidence type="ECO:0000313" key="1">
    <source>
        <dbReference type="EMBL" id="PWD49584.1"/>
    </source>
</evidence>
<dbReference type="InterPro" id="IPR023198">
    <property type="entry name" value="PGP-like_dom2"/>
</dbReference>
<dbReference type="AlphaFoldDB" id="A0A2U1ZRG5"/>
<dbReference type="SFLD" id="SFLDS00003">
    <property type="entry name" value="Haloacid_Dehalogenase"/>
    <property type="match status" value="1"/>
</dbReference>
<dbReference type="PANTHER" id="PTHR18901">
    <property type="entry name" value="2-DEOXYGLUCOSE-6-PHOSPHATE PHOSPHATASE 2"/>
    <property type="match status" value="1"/>
</dbReference>
<dbReference type="Proteomes" id="UP000245166">
    <property type="component" value="Unassembled WGS sequence"/>
</dbReference>
<dbReference type="Gene3D" id="3.40.50.1000">
    <property type="entry name" value="HAD superfamily/HAD-like"/>
    <property type="match status" value="1"/>
</dbReference>
<name>A0A2U1ZRG5_9MICO</name>
<dbReference type="SFLD" id="SFLDG01129">
    <property type="entry name" value="C1.5:_HAD__Beta-PGM__Phosphata"/>
    <property type="match status" value="1"/>
</dbReference>
<accession>A0A2U1ZRG5</accession>
<organism evidence="1 2">
    <name type="scientific">Serinibacter arcticus</name>
    <dbReference type="NCBI Taxonomy" id="1655435"/>
    <lineage>
        <taxon>Bacteria</taxon>
        <taxon>Bacillati</taxon>
        <taxon>Actinomycetota</taxon>
        <taxon>Actinomycetes</taxon>
        <taxon>Micrococcales</taxon>
        <taxon>Beutenbergiaceae</taxon>
        <taxon>Serinibacter</taxon>
    </lineage>
</organism>
<dbReference type="Pfam" id="PF13419">
    <property type="entry name" value="HAD_2"/>
    <property type="match status" value="1"/>
</dbReference>
<protein>
    <submittedName>
        <fullName evidence="1">Hydrolase</fullName>
    </submittedName>
</protein>
<dbReference type="OrthoDB" id="9797743at2"/>
<proteinExistence type="predicted"/>
<dbReference type="EMBL" id="PYHR01000002">
    <property type="protein sequence ID" value="PWD49584.1"/>
    <property type="molecule type" value="Genomic_DNA"/>
</dbReference>
<dbReference type="InterPro" id="IPR041492">
    <property type="entry name" value="HAD_2"/>
</dbReference>
<sequence>MVPVRRSGRRRDGRHVTHALPEALLWDLDGTLVDSEPLWIAAEHELVAAHGGVWTDEDALSLVGNSLDDSALILIERGVDLTPQQVIDNLVDRVNTAMTTVGPDWRPGARELVAQAAAAGVPQAIVTMSYRVQAEAVAGLLPPGAITTIVAGDMVTHGKPHPEAYLTAAATLGVDVTRCIAVEDSATGSASARASGARTVVVPHAVEVPHAPGLARTETLEGLTLADLVTLSGLGAPDPA</sequence>
<dbReference type="GO" id="GO:0016787">
    <property type="term" value="F:hydrolase activity"/>
    <property type="evidence" value="ECO:0007669"/>
    <property type="project" value="UniProtKB-KW"/>
</dbReference>
<gene>
    <name evidence="1" type="ORF">C8046_01525</name>
</gene>
<dbReference type="NCBIfam" id="TIGR01509">
    <property type="entry name" value="HAD-SF-IA-v3"/>
    <property type="match status" value="1"/>
</dbReference>
<dbReference type="InterPro" id="IPR023214">
    <property type="entry name" value="HAD_sf"/>
</dbReference>
<dbReference type="InterPro" id="IPR036412">
    <property type="entry name" value="HAD-like_sf"/>
</dbReference>
<comment type="caution">
    <text evidence="1">The sequence shown here is derived from an EMBL/GenBank/DDBJ whole genome shotgun (WGS) entry which is preliminary data.</text>
</comment>
<dbReference type="PANTHER" id="PTHR18901:SF38">
    <property type="entry name" value="PSEUDOURIDINE-5'-PHOSPHATASE"/>
    <property type="match status" value="1"/>
</dbReference>